<protein>
    <submittedName>
        <fullName evidence="2">Uncharacterized protein</fullName>
    </submittedName>
</protein>
<comment type="caution">
    <text evidence="2">The sequence shown here is derived from an EMBL/GenBank/DDBJ whole genome shotgun (WGS) entry which is preliminary data.</text>
</comment>
<sequence>MYQRLYKCDRLVPLKHVQPIINPIIGAAVAQDSPACPQLAKRHGEERSATDPRGLRIGALIHDVHDDDDDGGGSGGEKLAGGIPHDRRASRAQRTIEIAKPEMSNRRHIAH</sequence>
<reference evidence="2 3" key="1">
    <citation type="journal article" date="2019" name="Philos. Trans. R. Soc. Lond., B, Biol. Sci.">
        <title>Ant behaviour and brain gene expression of defending hosts depend on the ecological success of the intruding social parasite.</title>
        <authorList>
            <person name="Kaur R."/>
            <person name="Stoldt M."/>
            <person name="Jongepier E."/>
            <person name="Feldmeyer B."/>
            <person name="Menzel F."/>
            <person name="Bornberg-Bauer E."/>
            <person name="Foitzik S."/>
        </authorList>
    </citation>
    <scope>NUCLEOTIDE SEQUENCE [LARGE SCALE GENOMIC DNA]</scope>
    <source>
        <tissue evidence="2">Whole body</tissue>
    </source>
</reference>
<feature type="compositionally biased region" description="Basic and acidic residues" evidence="1">
    <location>
        <begin position="42"/>
        <end position="54"/>
    </location>
</feature>
<dbReference type="Proteomes" id="UP000310200">
    <property type="component" value="Unassembled WGS sequence"/>
</dbReference>
<evidence type="ECO:0000256" key="1">
    <source>
        <dbReference type="SAM" id="MobiDB-lite"/>
    </source>
</evidence>
<name>A0A4S2KUT0_9HYME</name>
<evidence type="ECO:0000313" key="3">
    <source>
        <dbReference type="Proteomes" id="UP000310200"/>
    </source>
</evidence>
<proteinExistence type="predicted"/>
<evidence type="ECO:0000313" key="2">
    <source>
        <dbReference type="EMBL" id="TGZ51807.1"/>
    </source>
</evidence>
<dbReference type="AlphaFoldDB" id="A0A4S2KUT0"/>
<dbReference type="EMBL" id="QBLH01001455">
    <property type="protein sequence ID" value="TGZ51807.1"/>
    <property type="molecule type" value="Genomic_DNA"/>
</dbReference>
<keyword evidence="3" id="KW-1185">Reference proteome</keyword>
<accession>A0A4S2KUT0</accession>
<feature type="region of interest" description="Disordered" evidence="1">
    <location>
        <begin position="32"/>
        <end position="111"/>
    </location>
</feature>
<gene>
    <name evidence="2" type="ORF">DBV15_08602</name>
</gene>
<organism evidence="2 3">
    <name type="scientific">Temnothorax longispinosus</name>
    <dbReference type="NCBI Taxonomy" id="300112"/>
    <lineage>
        <taxon>Eukaryota</taxon>
        <taxon>Metazoa</taxon>
        <taxon>Ecdysozoa</taxon>
        <taxon>Arthropoda</taxon>
        <taxon>Hexapoda</taxon>
        <taxon>Insecta</taxon>
        <taxon>Pterygota</taxon>
        <taxon>Neoptera</taxon>
        <taxon>Endopterygota</taxon>
        <taxon>Hymenoptera</taxon>
        <taxon>Apocrita</taxon>
        <taxon>Aculeata</taxon>
        <taxon>Formicoidea</taxon>
        <taxon>Formicidae</taxon>
        <taxon>Myrmicinae</taxon>
        <taxon>Temnothorax</taxon>
    </lineage>
</organism>